<organism evidence="1 2">
    <name type="scientific">Scleropages formosus</name>
    <name type="common">Asian bonytongue</name>
    <name type="synonym">Osteoglossum formosum</name>
    <dbReference type="NCBI Taxonomy" id="113540"/>
    <lineage>
        <taxon>Eukaryota</taxon>
        <taxon>Metazoa</taxon>
        <taxon>Chordata</taxon>
        <taxon>Craniata</taxon>
        <taxon>Vertebrata</taxon>
        <taxon>Euteleostomi</taxon>
        <taxon>Actinopterygii</taxon>
        <taxon>Neopterygii</taxon>
        <taxon>Teleostei</taxon>
        <taxon>Osteoglossocephala</taxon>
        <taxon>Osteoglossomorpha</taxon>
        <taxon>Osteoglossiformes</taxon>
        <taxon>Osteoglossidae</taxon>
        <taxon>Scleropages</taxon>
    </lineage>
</organism>
<sequence length="73" mass="8285">EWIIRPKCSAEAHRGDCSPDSILDAQGARQDTPWTINNDQVVMSVEDEAHTHRRWTYSLQLRVADGKLLTASH</sequence>
<dbReference type="Proteomes" id="UP000034805">
    <property type="component" value="Unassembled WGS sequence"/>
</dbReference>
<gene>
    <name evidence="1" type="ORF">Z043_118762</name>
</gene>
<protein>
    <submittedName>
        <fullName evidence="1">Uncharacterized protein</fullName>
    </submittedName>
</protein>
<accession>A0A0P7UM73</accession>
<comment type="caution">
    <text evidence="1">The sequence shown here is derived from an EMBL/GenBank/DDBJ whole genome shotgun (WGS) entry which is preliminary data.</text>
</comment>
<feature type="non-terminal residue" evidence="1">
    <location>
        <position position="1"/>
    </location>
</feature>
<proteinExistence type="predicted"/>
<evidence type="ECO:0000313" key="1">
    <source>
        <dbReference type="EMBL" id="KPP63008.1"/>
    </source>
</evidence>
<evidence type="ECO:0000313" key="2">
    <source>
        <dbReference type="Proteomes" id="UP000034805"/>
    </source>
</evidence>
<name>A0A0P7UM73_SCLFO</name>
<dbReference type="EMBL" id="JARO02008215">
    <property type="protein sequence ID" value="KPP63008.1"/>
    <property type="molecule type" value="Genomic_DNA"/>
</dbReference>
<dbReference type="AlphaFoldDB" id="A0A0P7UM73"/>
<reference evidence="1 2" key="1">
    <citation type="submission" date="2015-08" db="EMBL/GenBank/DDBJ databases">
        <title>The genome of the Asian arowana (Scleropages formosus).</title>
        <authorList>
            <person name="Tan M.H."/>
            <person name="Gan H.M."/>
            <person name="Croft L.J."/>
            <person name="Austin C.M."/>
        </authorList>
    </citation>
    <scope>NUCLEOTIDE SEQUENCE [LARGE SCALE GENOMIC DNA]</scope>
    <source>
        <strain evidence="1">Aro1</strain>
    </source>
</reference>